<accession>F3PW57</accession>
<dbReference type="HOGENOM" id="CLU_2505808_0_0_10"/>
<organism evidence="1 2">
    <name type="scientific">Bacteroides fluxus YIT 12057</name>
    <dbReference type="NCBI Taxonomy" id="763034"/>
    <lineage>
        <taxon>Bacteria</taxon>
        <taxon>Pseudomonadati</taxon>
        <taxon>Bacteroidota</taxon>
        <taxon>Bacteroidia</taxon>
        <taxon>Bacteroidales</taxon>
        <taxon>Bacteroidaceae</taxon>
        <taxon>Bacteroides</taxon>
    </lineage>
</organism>
<proteinExistence type="predicted"/>
<sequence length="85" mass="9533">MCKSLKYNIMYNVPMGHNILYMKKEFIKFQISKSKMNELKGGVTQNCHCGGSTTVFQVKGTTYEDLERTAGRECGTAGWACTPVK</sequence>
<dbReference type="AlphaFoldDB" id="F3PW57"/>
<evidence type="ECO:0000313" key="1">
    <source>
        <dbReference type="EMBL" id="EGF52635.1"/>
    </source>
</evidence>
<name>F3PW57_9BACE</name>
<reference evidence="1 2" key="1">
    <citation type="submission" date="2011-02" db="EMBL/GenBank/DDBJ databases">
        <authorList>
            <person name="Weinstock G."/>
            <person name="Sodergren E."/>
            <person name="Clifton S."/>
            <person name="Fulton L."/>
            <person name="Fulton B."/>
            <person name="Courtney L."/>
            <person name="Fronick C."/>
            <person name="Harrison M."/>
            <person name="Strong C."/>
            <person name="Farmer C."/>
            <person name="Delahaunty K."/>
            <person name="Markovic C."/>
            <person name="Hall O."/>
            <person name="Minx P."/>
            <person name="Tomlinson C."/>
            <person name="Mitreva M."/>
            <person name="Hou S."/>
            <person name="Chen J."/>
            <person name="Wollam A."/>
            <person name="Pepin K.H."/>
            <person name="Johnson M."/>
            <person name="Bhonagiri V."/>
            <person name="Zhang X."/>
            <person name="Suruliraj S."/>
            <person name="Warren W."/>
            <person name="Chinwalla A."/>
            <person name="Mardis E.R."/>
            <person name="Wilson R.K."/>
        </authorList>
    </citation>
    <scope>NUCLEOTIDE SEQUENCE [LARGE SCALE GENOMIC DNA]</scope>
    <source>
        <strain evidence="1 2">YIT 12057</strain>
    </source>
</reference>
<comment type="caution">
    <text evidence="1">The sequence shown here is derived from an EMBL/GenBank/DDBJ whole genome shotgun (WGS) entry which is preliminary data.</text>
</comment>
<gene>
    <name evidence="1" type="ORF">HMPREF9446_02990</name>
</gene>
<evidence type="ECO:0000313" key="2">
    <source>
        <dbReference type="Proteomes" id="UP000003416"/>
    </source>
</evidence>
<dbReference type="STRING" id="763034.HMPREF9446_02990"/>
<keyword evidence="2" id="KW-1185">Reference proteome</keyword>
<protein>
    <submittedName>
        <fullName evidence="1">Conserved domain protein</fullName>
    </submittedName>
</protein>
<dbReference type="Proteomes" id="UP000003416">
    <property type="component" value="Unassembled WGS sequence"/>
</dbReference>
<dbReference type="EMBL" id="AFBN01000094">
    <property type="protein sequence ID" value="EGF52635.1"/>
    <property type="molecule type" value="Genomic_DNA"/>
</dbReference>